<name>A0ABY7ZXK4_9ACTN</name>
<feature type="compositionally biased region" description="Basic and acidic residues" evidence="1">
    <location>
        <begin position="415"/>
        <end position="437"/>
    </location>
</feature>
<reference evidence="2 3" key="1">
    <citation type="submission" date="2023-02" db="EMBL/GenBank/DDBJ databases">
        <authorList>
            <person name="Mo P."/>
        </authorList>
    </citation>
    <scope>NUCLEOTIDE SEQUENCE [LARGE SCALE GENOMIC DNA]</scope>
    <source>
        <strain evidence="2 3">HUAS 3</strain>
    </source>
</reference>
<dbReference type="RefSeq" id="WP_275033677.1">
    <property type="nucleotide sequence ID" value="NZ_CP118615.1"/>
</dbReference>
<evidence type="ECO:0000256" key="1">
    <source>
        <dbReference type="SAM" id="MobiDB-lite"/>
    </source>
</evidence>
<proteinExistence type="predicted"/>
<protein>
    <recommendedName>
        <fullName evidence="4">PPE family protein</fullName>
    </recommendedName>
</protein>
<dbReference type="Proteomes" id="UP001219605">
    <property type="component" value="Chromosome"/>
</dbReference>
<organism evidence="2 3">
    <name type="scientific">Micromonospora cathayae</name>
    <dbReference type="NCBI Taxonomy" id="3028804"/>
    <lineage>
        <taxon>Bacteria</taxon>
        <taxon>Bacillati</taxon>
        <taxon>Actinomycetota</taxon>
        <taxon>Actinomycetes</taxon>
        <taxon>Micromonosporales</taxon>
        <taxon>Micromonosporaceae</taxon>
        <taxon>Micromonospora</taxon>
    </lineage>
</organism>
<feature type="region of interest" description="Disordered" evidence="1">
    <location>
        <begin position="218"/>
        <end position="460"/>
    </location>
</feature>
<accession>A0ABY7ZXK4</accession>
<keyword evidence="3" id="KW-1185">Reference proteome</keyword>
<dbReference type="EMBL" id="CP118615">
    <property type="protein sequence ID" value="WDZ86817.1"/>
    <property type="molecule type" value="Genomic_DNA"/>
</dbReference>
<evidence type="ECO:0000313" key="2">
    <source>
        <dbReference type="EMBL" id="WDZ86817.1"/>
    </source>
</evidence>
<evidence type="ECO:0000313" key="3">
    <source>
        <dbReference type="Proteomes" id="UP001219605"/>
    </source>
</evidence>
<feature type="compositionally biased region" description="Polar residues" evidence="1">
    <location>
        <begin position="223"/>
        <end position="246"/>
    </location>
</feature>
<evidence type="ECO:0008006" key="4">
    <source>
        <dbReference type="Google" id="ProtNLM"/>
    </source>
</evidence>
<sequence>MNEPGTPTSSLTNWNNMNVVTMWATIQDQRTDNHWRQVTGWRKTSELALTHLSRLKEYRRGLAEAWPPEKSAASRAYLAELDELIGRVQSTYDASVANYNALSAATSAISSTRTELKKLFDQFEEKNRIKLAYEESLQQQRPLPRVGRPTNVQPPVSDDDLEQLNIRARTLMYGLSGELQQAQAMLKPPPPKPSWSGKDPSITDAYSGGTPPIIPPIVPAPLSASTSSRPLGGSPSTVRPVSTPTAPNLGPVLGGAGPGLLPPQANPTMPTVTPPTASPNPSIGPGLVPPVPSASGPLPRGPLDAAPNRGNGHVGPSNRPSAGGIPSNGPRPMPPGGLIGGTPGMGLGQPAPGPAQPRRVNPVGGVIGGGAAGTAPTGAAGSRPGVGRGPSINGMHGVPSGGAPGYGPAARPSRRNHDDTEARRWDPDNPWEIDRGVEPVVRPPDEDGPIDPGPAIGFNR</sequence>
<feature type="compositionally biased region" description="Gly residues" evidence="1">
    <location>
        <begin position="337"/>
        <end position="347"/>
    </location>
</feature>
<gene>
    <name evidence="2" type="ORF">PVK37_10680</name>
</gene>